<dbReference type="SUPFAM" id="SSF46785">
    <property type="entry name" value="Winged helix' DNA-binding domain"/>
    <property type="match status" value="1"/>
</dbReference>
<feature type="domain" description="Transcription regulator PadR N-terminal" evidence="1">
    <location>
        <begin position="8"/>
        <end position="85"/>
    </location>
</feature>
<organism evidence="2 3">
    <name type="scientific">Xylanimonas ulmi</name>
    <dbReference type="NCBI Taxonomy" id="228973"/>
    <lineage>
        <taxon>Bacteria</taxon>
        <taxon>Bacillati</taxon>
        <taxon>Actinomycetota</taxon>
        <taxon>Actinomycetes</taxon>
        <taxon>Micrococcales</taxon>
        <taxon>Promicromonosporaceae</taxon>
        <taxon>Xylanimonas</taxon>
    </lineage>
</organism>
<dbReference type="Proteomes" id="UP000293852">
    <property type="component" value="Unassembled WGS sequence"/>
</dbReference>
<dbReference type="EMBL" id="SGWX01000001">
    <property type="protein sequence ID" value="RZS60292.1"/>
    <property type="molecule type" value="Genomic_DNA"/>
</dbReference>
<proteinExistence type="predicted"/>
<dbReference type="PANTHER" id="PTHR43252">
    <property type="entry name" value="TRANSCRIPTIONAL REGULATOR YQJI"/>
    <property type="match status" value="1"/>
</dbReference>
<dbReference type="InterPro" id="IPR005149">
    <property type="entry name" value="Tscrpt_reg_PadR_N"/>
</dbReference>
<dbReference type="PANTHER" id="PTHR43252:SF7">
    <property type="entry name" value="TRANSCRIPTIONAL REGULATOR YQJI"/>
    <property type="match status" value="1"/>
</dbReference>
<reference evidence="2 3" key="1">
    <citation type="submission" date="2019-02" db="EMBL/GenBank/DDBJ databases">
        <title>Sequencing the genomes of 1000 actinobacteria strains.</title>
        <authorList>
            <person name="Klenk H.-P."/>
        </authorList>
    </citation>
    <scope>NUCLEOTIDE SEQUENCE [LARGE SCALE GENOMIC DNA]</scope>
    <source>
        <strain evidence="2 3">DSM 16932</strain>
    </source>
</reference>
<accession>A0A4Q7M160</accession>
<dbReference type="Pfam" id="PF03551">
    <property type="entry name" value="PadR"/>
    <property type="match status" value="1"/>
</dbReference>
<name>A0A4Q7M160_9MICO</name>
<dbReference type="AlphaFoldDB" id="A0A4Q7M160"/>
<keyword evidence="3" id="KW-1185">Reference proteome</keyword>
<protein>
    <submittedName>
        <fullName evidence="2">PadR family transcriptional regulator</fullName>
    </submittedName>
</protein>
<gene>
    <name evidence="2" type="ORF">EV386_0544</name>
</gene>
<dbReference type="InterPro" id="IPR036390">
    <property type="entry name" value="WH_DNA-bd_sf"/>
</dbReference>
<sequence>MSTIRLFILDSLARHGPMHGHQMRALAEQEHIDEWTDITVGGLYGALKRLEAEGLVRAVRTEREGNYPRRRVLDVTDAGRAALAELHAQALTAVGLRPDPADYPLARPQPDRLADLEAVVNDRLTQLRALAAAHERQMLAIDQYLTVAERVTLSHTTDRLQAEIVFHERLLAAVPEIVADELSRKDPHD</sequence>
<dbReference type="InterPro" id="IPR036388">
    <property type="entry name" value="WH-like_DNA-bd_sf"/>
</dbReference>
<dbReference type="OrthoDB" id="8443918at2"/>
<evidence type="ECO:0000313" key="3">
    <source>
        <dbReference type="Proteomes" id="UP000293852"/>
    </source>
</evidence>
<comment type="caution">
    <text evidence="2">The sequence shown here is derived from an EMBL/GenBank/DDBJ whole genome shotgun (WGS) entry which is preliminary data.</text>
</comment>
<dbReference type="RefSeq" id="WP_130412091.1">
    <property type="nucleotide sequence ID" value="NZ_SGWX01000001.1"/>
</dbReference>
<evidence type="ECO:0000259" key="1">
    <source>
        <dbReference type="Pfam" id="PF03551"/>
    </source>
</evidence>
<evidence type="ECO:0000313" key="2">
    <source>
        <dbReference type="EMBL" id="RZS60292.1"/>
    </source>
</evidence>
<dbReference type="Gene3D" id="1.10.10.10">
    <property type="entry name" value="Winged helix-like DNA-binding domain superfamily/Winged helix DNA-binding domain"/>
    <property type="match status" value="1"/>
</dbReference>